<organism evidence="2 3">
    <name type="scientific">Patulibacter brassicae</name>
    <dbReference type="NCBI Taxonomy" id="1705717"/>
    <lineage>
        <taxon>Bacteria</taxon>
        <taxon>Bacillati</taxon>
        <taxon>Actinomycetota</taxon>
        <taxon>Thermoleophilia</taxon>
        <taxon>Solirubrobacterales</taxon>
        <taxon>Patulibacteraceae</taxon>
        <taxon>Patulibacter</taxon>
    </lineage>
</organism>
<keyword evidence="1" id="KW-1133">Transmembrane helix</keyword>
<feature type="transmembrane region" description="Helical" evidence="1">
    <location>
        <begin position="24"/>
        <end position="42"/>
    </location>
</feature>
<reference evidence="2 3" key="1">
    <citation type="submission" date="2023-11" db="EMBL/GenBank/DDBJ databases">
        <authorList>
            <person name="Xu M."/>
            <person name="Jiang T."/>
        </authorList>
    </citation>
    <scope>NUCLEOTIDE SEQUENCE [LARGE SCALE GENOMIC DNA]</scope>
    <source>
        <strain evidence="2 3">SD</strain>
    </source>
</reference>
<keyword evidence="3" id="KW-1185">Reference proteome</keyword>
<evidence type="ECO:0000313" key="3">
    <source>
        <dbReference type="Proteomes" id="UP001277761"/>
    </source>
</evidence>
<evidence type="ECO:0000313" key="2">
    <source>
        <dbReference type="EMBL" id="MDX8153194.1"/>
    </source>
</evidence>
<protein>
    <submittedName>
        <fullName evidence="2">Uncharacterized protein</fullName>
    </submittedName>
</protein>
<dbReference type="EMBL" id="JAXAVX010000011">
    <property type="protein sequence ID" value="MDX8153194.1"/>
    <property type="molecule type" value="Genomic_DNA"/>
</dbReference>
<keyword evidence="1" id="KW-0472">Membrane</keyword>
<evidence type="ECO:0000256" key="1">
    <source>
        <dbReference type="SAM" id="Phobius"/>
    </source>
</evidence>
<dbReference type="RefSeq" id="WP_319955345.1">
    <property type="nucleotide sequence ID" value="NZ_JAXAVX010000011.1"/>
</dbReference>
<proteinExistence type="predicted"/>
<dbReference type="Proteomes" id="UP001277761">
    <property type="component" value="Unassembled WGS sequence"/>
</dbReference>
<keyword evidence="1" id="KW-0812">Transmembrane</keyword>
<gene>
    <name evidence="2" type="ORF">SK069_16470</name>
</gene>
<feature type="transmembrane region" description="Helical" evidence="1">
    <location>
        <begin position="48"/>
        <end position="70"/>
    </location>
</feature>
<comment type="caution">
    <text evidence="2">The sequence shown here is derived from an EMBL/GenBank/DDBJ whole genome shotgun (WGS) entry which is preliminary data.</text>
</comment>
<accession>A0ABU4VNJ7</accession>
<name>A0ABU4VNJ7_9ACTN</name>
<sequence length="72" mass="7397">MSDAPPPARRLTDADVQLRPSRPFAANLAIVVGAFAGATLVAELAGAANLGTAMSFGQIGFAIALVYVLVRR</sequence>